<sequence>MRYSELRELVQDVFGPLGTTLVRDQVLGGLEDRTAEQALADGEEPRRVWRALCDAMDVPEARRWGSVERGRRPGQ</sequence>
<accession>A0A0A0BTL6</accession>
<reference evidence="1 2" key="1">
    <citation type="submission" date="2013-08" db="EMBL/GenBank/DDBJ databases">
        <title>Genome sequencing of Cellulomonas bogoriensis 69B4.</title>
        <authorList>
            <person name="Chen F."/>
            <person name="Li Y."/>
            <person name="Wang G."/>
        </authorList>
    </citation>
    <scope>NUCLEOTIDE SEQUENCE [LARGE SCALE GENOMIC DNA]</scope>
    <source>
        <strain evidence="1 2">69B4</strain>
    </source>
</reference>
<dbReference type="EMBL" id="AXCZ01000125">
    <property type="protein sequence ID" value="KGM11052.1"/>
    <property type="molecule type" value="Genomic_DNA"/>
</dbReference>
<dbReference type="OrthoDB" id="3215033at2"/>
<keyword evidence="2" id="KW-1185">Reference proteome</keyword>
<dbReference type="Pfam" id="PF11248">
    <property type="entry name" value="DUF3046"/>
    <property type="match status" value="1"/>
</dbReference>
<dbReference type="InterPro" id="IPR021408">
    <property type="entry name" value="DUF3046"/>
</dbReference>
<proteinExistence type="predicted"/>
<dbReference type="Proteomes" id="UP000054314">
    <property type="component" value="Unassembled WGS sequence"/>
</dbReference>
<protein>
    <recommendedName>
        <fullName evidence="3">Signal transduction histidine kinase</fullName>
    </recommendedName>
</protein>
<comment type="caution">
    <text evidence="1">The sequence shown here is derived from an EMBL/GenBank/DDBJ whole genome shotgun (WGS) entry which is preliminary data.</text>
</comment>
<dbReference type="RefSeq" id="WP_035061448.1">
    <property type="nucleotide sequence ID" value="NZ_AXCZ01000125.1"/>
</dbReference>
<dbReference type="AlphaFoldDB" id="A0A0A0BTL6"/>
<organism evidence="1 2">
    <name type="scientific">Cellulomonas bogoriensis 69B4 = DSM 16987</name>
    <dbReference type="NCBI Taxonomy" id="1386082"/>
    <lineage>
        <taxon>Bacteria</taxon>
        <taxon>Bacillati</taxon>
        <taxon>Actinomycetota</taxon>
        <taxon>Actinomycetes</taxon>
        <taxon>Micrococcales</taxon>
        <taxon>Cellulomonadaceae</taxon>
        <taxon>Cellulomonas</taxon>
    </lineage>
</organism>
<evidence type="ECO:0000313" key="1">
    <source>
        <dbReference type="EMBL" id="KGM11052.1"/>
    </source>
</evidence>
<gene>
    <name evidence="1" type="ORF">N869_03755</name>
</gene>
<name>A0A0A0BTL6_9CELL</name>
<evidence type="ECO:0008006" key="3">
    <source>
        <dbReference type="Google" id="ProtNLM"/>
    </source>
</evidence>
<evidence type="ECO:0000313" key="2">
    <source>
        <dbReference type="Proteomes" id="UP000054314"/>
    </source>
</evidence>